<protein>
    <submittedName>
        <fullName evidence="1">Uncharacterized protein</fullName>
    </submittedName>
</protein>
<proteinExistence type="predicted"/>
<dbReference type="AlphaFoldDB" id="A0A7J6X9K4"/>
<evidence type="ECO:0000313" key="1">
    <source>
        <dbReference type="EMBL" id="KAF5205180.1"/>
    </source>
</evidence>
<dbReference type="Proteomes" id="UP000554482">
    <property type="component" value="Unassembled WGS sequence"/>
</dbReference>
<dbReference type="OrthoDB" id="10558925at2759"/>
<gene>
    <name evidence="1" type="ORF">FRX31_005234</name>
</gene>
<sequence length="92" mass="10381">MDKISTNATQIESDHPEYNQGELVMFNAFSLYADHLIMGTCNEELDSTTSLGWKEIYRIDCDNNQDSCEGIPYKIFELLFAEANIAPGVLII</sequence>
<accession>A0A7J6X9K4</accession>
<dbReference type="EMBL" id="JABWDY010004442">
    <property type="protein sequence ID" value="KAF5205180.1"/>
    <property type="molecule type" value="Genomic_DNA"/>
</dbReference>
<name>A0A7J6X9K4_THATH</name>
<reference evidence="1 2" key="1">
    <citation type="submission" date="2020-06" db="EMBL/GenBank/DDBJ databases">
        <title>Transcriptomic and genomic resources for Thalictrum thalictroides and T. hernandezii: Facilitating candidate gene discovery in an emerging model plant lineage.</title>
        <authorList>
            <person name="Arias T."/>
            <person name="Riano-Pachon D.M."/>
            <person name="Di Stilio V.S."/>
        </authorList>
    </citation>
    <scope>NUCLEOTIDE SEQUENCE [LARGE SCALE GENOMIC DNA]</scope>
    <source>
        <strain evidence="2">cv. WT478/WT964</strain>
        <tissue evidence="1">Leaves</tissue>
    </source>
</reference>
<comment type="caution">
    <text evidence="1">The sequence shown here is derived from an EMBL/GenBank/DDBJ whole genome shotgun (WGS) entry which is preliminary data.</text>
</comment>
<evidence type="ECO:0000313" key="2">
    <source>
        <dbReference type="Proteomes" id="UP000554482"/>
    </source>
</evidence>
<organism evidence="1 2">
    <name type="scientific">Thalictrum thalictroides</name>
    <name type="common">Rue-anemone</name>
    <name type="synonym">Anemone thalictroides</name>
    <dbReference type="NCBI Taxonomy" id="46969"/>
    <lineage>
        <taxon>Eukaryota</taxon>
        <taxon>Viridiplantae</taxon>
        <taxon>Streptophyta</taxon>
        <taxon>Embryophyta</taxon>
        <taxon>Tracheophyta</taxon>
        <taxon>Spermatophyta</taxon>
        <taxon>Magnoliopsida</taxon>
        <taxon>Ranunculales</taxon>
        <taxon>Ranunculaceae</taxon>
        <taxon>Thalictroideae</taxon>
        <taxon>Thalictrum</taxon>
    </lineage>
</organism>
<keyword evidence="2" id="KW-1185">Reference proteome</keyword>